<keyword evidence="4 5" id="KW-0472">Membrane</keyword>
<organism evidence="6 7">
    <name type="scientific">Lutimaribacter saemankumensis</name>
    <dbReference type="NCBI Taxonomy" id="490829"/>
    <lineage>
        <taxon>Bacteria</taxon>
        <taxon>Pseudomonadati</taxon>
        <taxon>Pseudomonadota</taxon>
        <taxon>Alphaproteobacteria</taxon>
        <taxon>Rhodobacterales</taxon>
        <taxon>Roseobacteraceae</taxon>
        <taxon>Lutimaribacter</taxon>
    </lineage>
</organism>
<comment type="subcellular location">
    <subcellularLocation>
        <location evidence="1">Membrane</location>
        <topology evidence="1">Multi-pass membrane protein</topology>
    </subcellularLocation>
</comment>
<dbReference type="PIRSF" id="PIRSF033913">
    <property type="entry name" value="S-S_format_DsbB"/>
    <property type="match status" value="1"/>
</dbReference>
<dbReference type="Gene3D" id="1.20.1550.10">
    <property type="entry name" value="DsbB-like"/>
    <property type="match status" value="1"/>
</dbReference>
<dbReference type="AlphaFoldDB" id="A0A1G8LP88"/>
<dbReference type="Proteomes" id="UP000199340">
    <property type="component" value="Unassembled WGS sequence"/>
</dbReference>
<evidence type="ECO:0000313" key="6">
    <source>
        <dbReference type="EMBL" id="SDI57435.1"/>
    </source>
</evidence>
<dbReference type="InterPro" id="IPR024199">
    <property type="entry name" value="Uncharacterised_DsbB"/>
</dbReference>
<gene>
    <name evidence="6" type="ORF">SAMN05421850_103394</name>
</gene>
<feature type="transmembrane region" description="Helical" evidence="5">
    <location>
        <begin position="135"/>
        <end position="154"/>
    </location>
</feature>
<evidence type="ECO:0000256" key="2">
    <source>
        <dbReference type="ARBA" id="ARBA00022692"/>
    </source>
</evidence>
<dbReference type="RefSeq" id="WP_342706696.1">
    <property type="nucleotide sequence ID" value="NZ_FNEB01000003.1"/>
</dbReference>
<evidence type="ECO:0000256" key="1">
    <source>
        <dbReference type="ARBA" id="ARBA00004141"/>
    </source>
</evidence>
<dbReference type="InterPro" id="IPR023380">
    <property type="entry name" value="DsbB-like_sf"/>
</dbReference>
<keyword evidence="3 5" id="KW-1133">Transmembrane helix</keyword>
<dbReference type="GO" id="GO:0015035">
    <property type="term" value="F:protein-disulfide reductase activity"/>
    <property type="evidence" value="ECO:0007669"/>
    <property type="project" value="InterPro"/>
</dbReference>
<reference evidence="6 7" key="1">
    <citation type="submission" date="2016-10" db="EMBL/GenBank/DDBJ databases">
        <authorList>
            <person name="de Groot N.N."/>
        </authorList>
    </citation>
    <scope>NUCLEOTIDE SEQUENCE [LARGE SCALE GENOMIC DNA]</scope>
    <source>
        <strain evidence="6 7">DSM 28010</strain>
    </source>
</reference>
<accession>A0A1G8LP88</accession>
<dbReference type="STRING" id="490829.SAMN05421850_103394"/>
<dbReference type="GO" id="GO:0006457">
    <property type="term" value="P:protein folding"/>
    <property type="evidence" value="ECO:0007669"/>
    <property type="project" value="InterPro"/>
</dbReference>
<dbReference type="InterPro" id="IPR003752">
    <property type="entry name" value="DiS_bond_form_DsbB/BdbC"/>
</dbReference>
<dbReference type="Pfam" id="PF02600">
    <property type="entry name" value="DsbB"/>
    <property type="match status" value="1"/>
</dbReference>
<evidence type="ECO:0000256" key="4">
    <source>
        <dbReference type="ARBA" id="ARBA00023136"/>
    </source>
</evidence>
<feature type="transmembrane region" description="Helical" evidence="5">
    <location>
        <begin position="62"/>
        <end position="81"/>
    </location>
</feature>
<proteinExistence type="predicted"/>
<sequence length="157" mass="16555">MRLTRQRLILLAAGGSTALLAGAFLFQFLGWAPCKLCLWQRWPHAVAIAIGAIALTVGGRIWAWAGAACMVAASGLALYHTGVERKWWEGPASCTGGGDLSLGAGSALLPGAAADTPALVLCDQLQPFFLGLTMANWNLLFSLGLLAFWIAAAMRRD</sequence>
<keyword evidence="2 5" id="KW-0812">Transmembrane</keyword>
<protein>
    <submittedName>
        <fullName evidence="6">Disulfide bond formation protein DsbB</fullName>
    </submittedName>
</protein>
<dbReference type="GO" id="GO:0016020">
    <property type="term" value="C:membrane"/>
    <property type="evidence" value="ECO:0007669"/>
    <property type="project" value="UniProtKB-SubCell"/>
</dbReference>
<evidence type="ECO:0000313" key="7">
    <source>
        <dbReference type="Proteomes" id="UP000199340"/>
    </source>
</evidence>
<keyword evidence="7" id="KW-1185">Reference proteome</keyword>
<evidence type="ECO:0000256" key="5">
    <source>
        <dbReference type="SAM" id="Phobius"/>
    </source>
</evidence>
<name>A0A1G8LP88_9RHOB</name>
<dbReference type="SUPFAM" id="SSF158442">
    <property type="entry name" value="DsbB-like"/>
    <property type="match status" value="1"/>
</dbReference>
<feature type="transmembrane region" description="Helical" evidence="5">
    <location>
        <begin position="41"/>
        <end position="57"/>
    </location>
</feature>
<dbReference type="EMBL" id="FNEB01000003">
    <property type="protein sequence ID" value="SDI57435.1"/>
    <property type="molecule type" value="Genomic_DNA"/>
</dbReference>
<evidence type="ECO:0000256" key="3">
    <source>
        <dbReference type="ARBA" id="ARBA00022989"/>
    </source>
</evidence>